<evidence type="ECO:0000313" key="2">
    <source>
        <dbReference type="Proteomes" id="UP000535501"/>
    </source>
</evidence>
<dbReference type="Proteomes" id="UP000535501">
    <property type="component" value="Unassembled WGS sequence"/>
</dbReference>
<gene>
    <name evidence="1" type="ORF">HNQ75_000152</name>
</gene>
<evidence type="ECO:0000313" key="1">
    <source>
        <dbReference type="EMBL" id="MBB6178209.1"/>
    </source>
</evidence>
<reference evidence="1 2" key="1">
    <citation type="submission" date="2020-08" db="EMBL/GenBank/DDBJ databases">
        <title>Genomic Encyclopedia of Type Strains, Phase IV (KMG-IV): sequencing the most valuable type-strain genomes for metagenomic binning, comparative biology and taxonomic classification.</title>
        <authorList>
            <person name="Goeker M."/>
        </authorList>
    </citation>
    <scope>NUCLEOTIDE SEQUENCE [LARGE SCALE GENOMIC DNA]</scope>
    <source>
        <strain evidence="1 2">DSM 102134</strain>
    </source>
</reference>
<keyword evidence="2" id="KW-1185">Reference proteome</keyword>
<protein>
    <submittedName>
        <fullName evidence="1">Uncharacterized protein</fullName>
    </submittedName>
</protein>
<comment type="caution">
    <text evidence="1">The sequence shown here is derived from an EMBL/GenBank/DDBJ whole genome shotgun (WGS) entry which is preliminary data.</text>
</comment>
<proteinExistence type="predicted"/>
<organism evidence="1 2">
    <name type="scientific">Pseudorhizobium flavum</name>
    <dbReference type="NCBI Taxonomy" id="1335061"/>
    <lineage>
        <taxon>Bacteria</taxon>
        <taxon>Pseudomonadati</taxon>
        <taxon>Pseudomonadota</taxon>
        <taxon>Alphaproteobacteria</taxon>
        <taxon>Hyphomicrobiales</taxon>
        <taxon>Rhizobiaceae</taxon>
        <taxon>Rhizobium/Agrobacterium group</taxon>
        <taxon>Pseudorhizobium</taxon>
    </lineage>
</organism>
<dbReference type="AlphaFoldDB" id="A0A7W9YTU6"/>
<accession>A0A7W9YTU6</accession>
<dbReference type="EMBL" id="JACHEJ010000001">
    <property type="protein sequence ID" value="MBB6178209.1"/>
    <property type="molecule type" value="Genomic_DNA"/>
</dbReference>
<dbReference type="RefSeq" id="WP_139346356.1">
    <property type="nucleotide sequence ID" value="NZ_CANLQM010000001.1"/>
</dbReference>
<sequence length="84" mass="9023">MMLNVENNNDDETHRRALAVEGAMLMLIDGLAARGTISADEAEDMLRILSKSSDFSAARASGSLRIIDHLRRLRGGDGQVTPGA</sequence>
<name>A0A7W9YTU6_9HYPH</name>